<accession>A0ABY6KVR7</accession>
<dbReference type="EMBL" id="CP092872">
    <property type="protein sequence ID" value="UYV72951.1"/>
    <property type="molecule type" value="Genomic_DNA"/>
</dbReference>
<keyword evidence="2" id="KW-1133">Transmembrane helix</keyword>
<evidence type="ECO:0000256" key="1">
    <source>
        <dbReference type="SAM" id="MobiDB-lite"/>
    </source>
</evidence>
<evidence type="ECO:0000313" key="4">
    <source>
        <dbReference type="Proteomes" id="UP001235939"/>
    </source>
</evidence>
<evidence type="ECO:0000313" key="3">
    <source>
        <dbReference type="EMBL" id="UYV72951.1"/>
    </source>
</evidence>
<keyword evidence="2" id="KW-0472">Membrane</keyword>
<evidence type="ECO:0008006" key="5">
    <source>
        <dbReference type="Google" id="ProtNLM"/>
    </source>
</evidence>
<sequence>METFSLDYKNYRIKQSIIKNYFLLTLYSIVFFKTHISFYKKNCPNPIDRFHFHIEIVEALIGDYDGRKLEPSTSSLPRAPTPKHSMERLPERKEQNGIVCSPQLKRRKRTRYLCIVCKKGVCPGECWEQHVNS</sequence>
<dbReference type="Proteomes" id="UP001235939">
    <property type="component" value="Chromosome 10"/>
</dbReference>
<proteinExistence type="predicted"/>
<keyword evidence="4" id="KW-1185">Reference proteome</keyword>
<keyword evidence="2" id="KW-0812">Transmembrane</keyword>
<organism evidence="3 4">
    <name type="scientific">Cordylochernes scorpioides</name>
    <dbReference type="NCBI Taxonomy" id="51811"/>
    <lineage>
        <taxon>Eukaryota</taxon>
        <taxon>Metazoa</taxon>
        <taxon>Ecdysozoa</taxon>
        <taxon>Arthropoda</taxon>
        <taxon>Chelicerata</taxon>
        <taxon>Arachnida</taxon>
        <taxon>Pseudoscorpiones</taxon>
        <taxon>Cheliferoidea</taxon>
        <taxon>Chernetidae</taxon>
        <taxon>Cordylochernes</taxon>
    </lineage>
</organism>
<reference evidence="3 4" key="1">
    <citation type="submission" date="2022-01" db="EMBL/GenBank/DDBJ databases">
        <title>A chromosomal length assembly of Cordylochernes scorpioides.</title>
        <authorList>
            <person name="Zeh D."/>
            <person name="Zeh J."/>
        </authorList>
    </citation>
    <scope>NUCLEOTIDE SEQUENCE [LARGE SCALE GENOMIC DNA]</scope>
    <source>
        <strain evidence="3">IN4F17</strain>
        <tissue evidence="3">Whole Body</tissue>
    </source>
</reference>
<evidence type="ECO:0000256" key="2">
    <source>
        <dbReference type="SAM" id="Phobius"/>
    </source>
</evidence>
<feature type="region of interest" description="Disordered" evidence="1">
    <location>
        <begin position="71"/>
        <end position="90"/>
    </location>
</feature>
<feature type="transmembrane region" description="Helical" evidence="2">
    <location>
        <begin position="21"/>
        <end position="39"/>
    </location>
</feature>
<name>A0ABY6KVR7_9ARAC</name>
<protein>
    <recommendedName>
        <fullName evidence="5">PiggyBac transposable element-derived protein 4 C-terminal zinc-ribbon domain-containing protein</fullName>
    </recommendedName>
</protein>
<gene>
    <name evidence="3" type="ORF">LAZ67_10001252</name>
</gene>